<feature type="transmembrane region" description="Helical" evidence="1">
    <location>
        <begin position="37"/>
        <end position="55"/>
    </location>
</feature>
<evidence type="ECO:0000256" key="1">
    <source>
        <dbReference type="SAM" id="Phobius"/>
    </source>
</evidence>
<feature type="transmembrane region" description="Helical" evidence="1">
    <location>
        <begin position="12"/>
        <end position="31"/>
    </location>
</feature>
<gene>
    <name evidence="2" type="ORF">METZ01_LOCUS100137</name>
</gene>
<dbReference type="EMBL" id="UINC01010648">
    <property type="protein sequence ID" value="SVA47283.1"/>
    <property type="molecule type" value="Genomic_DNA"/>
</dbReference>
<reference evidence="2" key="1">
    <citation type="submission" date="2018-05" db="EMBL/GenBank/DDBJ databases">
        <authorList>
            <person name="Lanie J.A."/>
            <person name="Ng W.-L."/>
            <person name="Kazmierczak K.M."/>
            <person name="Andrzejewski T.M."/>
            <person name="Davidsen T.M."/>
            <person name="Wayne K.J."/>
            <person name="Tettelin H."/>
            <person name="Glass J.I."/>
            <person name="Rusch D."/>
            <person name="Podicherti R."/>
            <person name="Tsui H.-C.T."/>
            <person name="Winkler M.E."/>
        </authorList>
    </citation>
    <scope>NUCLEOTIDE SEQUENCE</scope>
</reference>
<keyword evidence="1" id="KW-0812">Transmembrane</keyword>
<dbReference type="AlphaFoldDB" id="A0A381W5X7"/>
<keyword evidence="1" id="KW-1133">Transmembrane helix</keyword>
<accession>A0A381W5X7</accession>
<name>A0A381W5X7_9ZZZZ</name>
<proteinExistence type="predicted"/>
<sequence>MSTVQTLMKRYPLLSVMLLVPFTLVFIMALFSLIIEIILPAVISFWLAGWIYTVLVGQPWIRNIYEPFWFIRTG</sequence>
<organism evidence="2">
    <name type="scientific">marine metagenome</name>
    <dbReference type="NCBI Taxonomy" id="408172"/>
    <lineage>
        <taxon>unclassified sequences</taxon>
        <taxon>metagenomes</taxon>
        <taxon>ecological metagenomes</taxon>
    </lineage>
</organism>
<protein>
    <submittedName>
        <fullName evidence="2">Uncharacterized protein</fullName>
    </submittedName>
</protein>
<keyword evidence="1" id="KW-0472">Membrane</keyword>
<evidence type="ECO:0000313" key="2">
    <source>
        <dbReference type="EMBL" id="SVA47283.1"/>
    </source>
</evidence>